<dbReference type="Gene3D" id="3.10.10.10">
    <property type="entry name" value="HIV Type 1 Reverse Transcriptase, subunit A, domain 1"/>
    <property type="match status" value="1"/>
</dbReference>
<reference evidence="1" key="1">
    <citation type="submission" date="2020-07" db="EMBL/GenBank/DDBJ databases">
        <title>Multicomponent nature underlies the extraordinary mechanical properties of spider dragline silk.</title>
        <authorList>
            <person name="Kono N."/>
            <person name="Nakamura H."/>
            <person name="Mori M."/>
            <person name="Yoshida Y."/>
            <person name="Ohtoshi R."/>
            <person name="Malay A.D."/>
            <person name="Moran D.A.P."/>
            <person name="Tomita M."/>
            <person name="Numata K."/>
            <person name="Arakawa K."/>
        </authorList>
    </citation>
    <scope>NUCLEOTIDE SEQUENCE</scope>
</reference>
<organism evidence="1 2">
    <name type="scientific">Trichonephila clavata</name>
    <name type="common">Joro spider</name>
    <name type="synonym">Nephila clavata</name>
    <dbReference type="NCBI Taxonomy" id="2740835"/>
    <lineage>
        <taxon>Eukaryota</taxon>
        <taxon>Metazoa</taxon>
        <taxon>Ecdysozoa</taxon>
        <taxon>Arthropoda</taxon>
        <taxon>Chelicerata</taxon>
        <taxon>Arachnida</taxon>
        <taxon>Araneae</taxon>
        <taxon>Araneomorphae</taxon>
        <taxon>Entelegynae</taxon>
        <taxon>Araneoidea</taxon>
        <taxon>Nephilidae</taxon>
        <taxon>Trichonephila</taxon>
    </lineage>
</organism>
<dbReference type="Proteomes" id="UP000887116">
    <property type="component" value="Unassembled WGS sequence"/>
</dbReference>
<accession>A0A8X6LC16</accession>
<sequence>MILGDRRSSQLLQKMHTLDGKKITEEGLKVLWLQRLPVSMQQILSVSSEDLTGKSRSTVVCEPPLRLTLLSCDEKYDNLLNKYKKITTPYLKRPSGHSPVTHFIFTKCPPVAIKARRLSPEQLEAVKKEISSLIAQGICKPSCSPCDRAPYI</sequence>
<comment type="caution">
    <text evidence="1">The sequence shown here is derived from an EMBL/GenBank/DDBJ whole genome shotgun (WGS) entry which is preliminary data.</text>
</comment>
<dbReference type="GO" id="GO:0071897">
    <property type="term" value="P:DNA biosynthetic process"/>
    <property type="evidence" value="ECO:0007669"/>
    <property type="project" value="UniProtKB-ARBA"/>
</dbReference>
<dbReference type="SUPFAM" id="SSF56672">
    <property type="entry name" value="DNA/RNA polymerases"/>
    <property type="match status" value="1"/>
</dbReference>
<evidence type="ECO:0000313" key="1">
    <source>
        <dbReference type="EMBL" id="GFR04195.1"/>
    </source>
</evidence>
<dbReference type="AlphaFoldDB" id="A0A8X6LC16"/>
<name>A0A8X6LC16_TRICU</name>
<gene>
    <name evidence="1" type="ORF">TNCT_588411</name>
</gene>
<evidence type="ECO:0000313" key="2">
    <source>
        <dbReference type="Proteomes" id="UP000887116"/>
    </source>
</evidence>
<protein>
    <submittedName>
        <fullName evidence="1">Uncharacterized protein</fullName>
    </submittedName>
</protein>
<dbReference type="PANTHER" id="PTHR33327:SF3">
    <property type="entry name" value="RNA-DIRECTED DNA POLYMERASE"/>
    <property type="match status" value="1"/>
</dbReference>
<proteinExistence type="predicted"/>
<dbReference type="PANTHER" id="PTHR33327">
    <property type="entry name" value="ENDONUCLEASE"/>
    <property type="match status" value="1"/>
</dbReference>
<dbReference type="InterPro" id="IPR043502">
    <property type="entry name" value="DNA/RNA_pol_sf"/>
</dbReference>
<dbReference type="OrthoDB" id="6433758at2759"/>
<dbReference type="EMBL" id="BMAO01035528">
    <property type="protein sequence ID" value="GFR04195.1"/>
    <property type="molecule type" value="Genomic_DNA"/>
</dbReference>
<keyword evidence="2" id="KW-1185">Reference proteome</keyword>